<dbReference type="AlphaFoldDB" id="A0A5D4SYE4"/>
<name>A0A5D4SYE4_9BACI</name>
<dbReference type="EMBL" id="VTEV01000004">
    <property type="protein sequence ID" value="TYS68487.1"/>
    <property type="molecule type" value="Genomic_DNA"/>
</dbReference>
<reference evidence="1 2" key="1">
    <citation type="submission" date="2019-08" db="EMBL/GenBank/DDBJ databases">
        <title>Bacillus genomes from the desert of Cuatro Cienegas, Coahuila.</title>
        <authorList>
            <person name="Olmedo-Alvarez G."/>
        </authorList>
    </citation>
    <scope>NUCLEOTIDE SEQUENCE [LARGE SCALE GENOMIC DNA]</scope>
    <source>
        <strain evidence="1 2">CH28_1T</strain>
    </source>
</reference>
<evidence type="ECO:0000313" key="1">
    <source>
        <dbReference type="EMBL" id="TYS68487.1"/>
    </source>
</evidence>
<dbReference type="OrthoDB" id="2884205at2"/>
<gene>
    <name evidence="1" type="ORF">FZC76_12255</name>
</gene>
<sequence>MNYPRISNRSQIGTAWVGTHIVLIRCNYMNNQVVAVFKSDHAPFEPTSNNCAETLSRYISIGYTLIGAYPLDDKEVQYVLQYR</sequence>
<dbReference type="RefSeq" id="WP_148988445.1">
    <property type="nucleotide sequence ID" value="NZ_VTEV01000004.1"/>
</dbReference>
<accession>A0A5D4SYE4</accession>
<comment type="caution">
    <text evidence="1">The sequence shown here is derived from an EMBL/GenBank/DDBJ whole genome shotgun (WGS) entry which is preliminary data.</text>
</comment>
<protein>
    <submittedName>
        <fullName evidence="1">Uncharacterized protein</fullName>
    </submittedName>
</protein>
<dbReference type="Proteomes" id="UP000322524">
    <property type="component" value="Unassembled WGS sequence"/>
</dbReference>
<evidence type="ECO:0000313" key="2">
    <source>
        <dbReference type="Proteomes" id="UP000322524"/>
    </source>
</evidence>
<organism evidence="1 2">
    <name type="scientific">Sutcliffiella horikoshii</name>
    <dbReference type="NCBI Taxonomy" id="79883"/>
    <lineage>
        <taxon>Bacteria</taxon>
        <taxon>Bacillati</taxon>
        <taxon>Bacillota</taxon>
        <taxon>Bacilli</taxon>
        <taxon>Bacillales</taxon>
        <taxon>Bacillaceae</taxon>
        <taxon>Sutcliffiella</taxon>
    </lineage>
</organism>
<proteinExistence type="predicted"/>